<dbReference type="Gene3D" id="1.10.510.10">
    <property type="entry name" value="Transferase(Phosphotransferase) domain 1"/>
    <property type="match status" value="1"/>
</dbReference>
<dbReference type="FunFam" id="1.10.510.10:FF:000554">
    <property type="entry name" value="Predicted protein"/>
    <property type="match status" value="1"/>
</dbReference>
<keyword evidence="14" id="KW-0675">Receptor</keyword>
<dbReference type="SUPFAM" id="SSF56112">
    <property type="entry name" value="Protein kinase-like (PK-like)"/>
    <property type="match status" value="1"/>
</dbReference>
<evidence type="ECO:0000256" key="8">
    <source>
        <dbReference type="ARBA" id="ARBA00022741"/>
    </source>
</evidence>
<evidence type="ECO:0000256" key="12">
    <source>
        <dbReference type="ARBA" id="ARBA00023136"/>
    </source>
</evidence>
<evidence type="ECO:0000256" key="5">
    <source>
        <dbReference type="ARBA" id="ARBA00022692"/>
    </source>
</evidence>
<evidence type="ECO:0000256" key="7">
    <source>
        <dbReference type="ARBA" id="ARBA00022737"/>
    </source>
</evidence>
<reference evidence="18 19" key="1">
    <citation type="submission" date="2019-07" db="EMBL/GenBank/DDBJ databases">
        <title>Annotation for the trematode Paragonimus westermani.</title>
        <authorList>
            <person name="Choi Y.-J."/>
        </authorList>
    </citation>
    <scope>NUCLEOTIDE SEQUENCE [LARGE SCALE GENOMIC DNA]</scope>
    <source>
        <strain evidence="18">180907_Pwestermani</strain>
    </source>
</reference>
<evidence type="ECO:0000313" key="19">
    <source>
        <dbReference type="Proteomes" id="UP000699462"/>
    </source>
</evidence>
<dbReference type="GO" id="GO:0005899">
    <property type="term" value="C:insulin receptor complex"/>
    <property type="evidence" value="ECO:0007669"/>
    <property type="project" value="TreeGrafter"/>
</dbReference>
<keyword evidence="3" id="KW-0597">Phosphoprotein</keyword>
<evidence type="ECO:0000259" key="17">
    <source>
        <dbReference type="PROSITE" id="PS50011"/>
    </source>
</evidence>
<evidence type="ECO:0000256" key="10">
    <source>
        <dbReference type="ARBA" id="ARBA00022840"/>
    </source>
</evidence>
<dbReference type="GO" id="GO:0051897">
    <property type="term" value="P:positive regulation of phosphatidylinositol 3-kinase/protein kinase B signal transduction"/>
    <property type="evidence" value="ECO:0007669"/>
    <property type="project" value="TreeGrafter"/>
</dbReference>
<dbReference type="EC" id="2.7.10.1" evidence="2"/>
<dbReference type="PANTHER" id="PTHR24416:SF525">
    <property type="entry name" value="INSULIN-LIKE RECEPTOR"/>
    <property type="match status" value="1"/>
</dbReference>
<protein>
    <recommendedName>
        <fullName evidence="2">receptor protein-tyrosine kinase</fullName>
        <ecNumber evidence="2">2.7.10.1</ecNumber>
    </recommendedName>
</protein>
<keyword evidence="10" id="KW-0067">ATP-binding</keyword>
<comment type="caution">
    <text evidence="18">The sequence shown here is derived from an EMBL/GenBank/DDBJ whole genome shotgun (WGS) entry which is preliminary data.</text>
</comment>
<keyword evidence="6" id="KW-0732">Signal</keyword>
<proteinExistence type="predicted"/>
<keyword evidence="5 16" id="KW-0812">Transmembrane</keyword>
<dbReference type="PROSITE" id="PS00109">
    <property type="entry name" value="PROTEIN_KINASE_TYR"/>
    <property type="match status" value="1"/>
</dbReference>
<evidence type="ECO:0000256" key="15">
    <source>
        <dbReference type="ARBA" id="ARBA00023180"/>
    </source>
</evidence>
<dbReference type="Gene3D" id="2.60.40.10">
    <property type="entry name" value="Immunoglobulins"/>
    <property type="match status" value="1"/>
</dbReference>
<keyword evidence="15" id="KW-0325">Glycoprotein</keyword>
<dbReference type="CDD" id="cd00063">
    <property type="entry name" value="FN3"/>
    <property type="match status" value="1"/>
</dbReference>
<evidence type="ECO:0000256" key="16">
    <source>
        <dbReference type="SAM" id="Phobius"/>
    </source>
</evidence>
<evidence type="ECO:0000256" key="11">
    <source>
        <dbReference type="ARBA" id="ARBA00022989"/>
    </source>
</evidence>
<dbReference type="InterPro" id="IPR011009">
    <property type="entry name" value="Kinase-like_dom_sf"/>
</dbReference>
<dbReference type="GO" id="GO:0005524">
    <property type="term" value="F:ATP binding"/>
    <property type="evidence" value="ECO:0007669"/>
    <property type="project" value="UniProtKB-KW"/>
</dbReference>
<evidence type="ECO:0000256" key="6">
    <source>
        <dbReference type="ARBA" id="ARBA00022729"/>
    </source>
</evidence>
<dbReference type="InterPro" id="IPR036116">
    <property type="entry name" value="FN3_sf"/>
</dbReference>
<organism evidence="18 19">
    <name type="scientific">Paragonimus westermani</name>
    <dbReference type="NCBI Taxonomy" id="34504"/>
    <lineage>
        <taxon>Eukaryota</taxon>
        <taxon>Metazoa</taxon>
        <taxon>Spiralia</taxon>
        <taxon>Lophotrochozoa</taxon>
        <taxon>Platyhelminthes</taxon>
        <taxon>Trematoda</taxon>
        <taxon>Digenea</taxon>
        <taxon>Plagiorchiida</taxon>
        <taxon>Troglotremata</taxon>
        <taxon>Troglotrematidae</taxon>
        <taxon>Paragonimus</taxon>
    </lineage>
</organism>
<evidence type="ECO:0000256" key="4">
    <source>
        <dbReference type="ARBA" id="ARBA00022679"/>
    </source>
</evidence>
<keyword evidence="11 16" id="KW-1133">Transmembrane helix</keyword>
<dbReference type="GO" id="GO:0042593">
    <property type="term" value="P:glucose homeostasis"/>
    <property type="evidence" value="ECO:0007669"/>
    <property type="project" value="TreeGrafter"/>
</dbReference>
<dbReference type="GO" id="GO:0030424">
    <property type="term" value="C:axon"/>
    <property type="evidence" value="ECO:0007669"/>
    <property type="project" value="TreeGrafter"/>
</dbReference>
<accession>A0A8T0D5I9</accession>
<dbReference type="PRINTS" id="PR00109">
    <property type="entry name" value="TYRKINASE"/>
</dbReference>
<dbReference type="GO" id="GO:0005009">
    <property type="term" value="F:insulin receptor activity"/>
    <property type="evidence" value="ECO:0007669"/>
    <property type="project" value="TreeGrafter"/>
</dbReference>
<dbReference type="Gene3D" id="3.30.200.20">
    <property type="entry name" value="Phosphorylase Kinase, domain 1"/>
    <property type="match status" value="1"/>
</dbReference>
<dbReference type="InterPro" id="IPR050122">
    <property type="entry name" value="RTK"/>
</dbReference>
<dbReference type="Pfam" id="PF07714">
    <property type="entry name" value="PK_Tyr_Ser-Thr"/>
    <property type="match status" value="2"/>
</dbReference>
<keyword evidence="9" id="KW-0418">Kinase</keyword>
<dbReference type="GO" id="GO:0043560">
    <property type="term" value="F:insulin receptor substrate binding"/>
    <property type="evidence" value="ECO:0007669"/>
    <property type="project" value="TreeGrafter"/>
</dbReference>
<feature type="transmembrane region" description="Helical" evidence="16">
    <location>
        <begin position="345"/>
        <end position="370"/>
    </location>
</feature>
<dbReference type="AlphaFoldDB" id="A0A8T0D5I9"/>
<sequence length="937" mass="104424">MSWKSQLESLSILIEPIYRSLLFVHFSQNDVTTFFLSVHPNGYFNQSGWPVDLVGLLVIPGSAQQHRVEYSQMLRSLPAFNVVMVELSACLLASTLQSSSSSCHTPVPWLNLVADQRIDLHLALSQWAACEAELCSPRVLLTERVRPKASGDSVPSETLHSQSYGPGSVALFWSAPISPNGAVLHYTLRYQQTPSGDFSEGAQPYFSIENHSLLNETTYGDEDANSNLSLLLDTSQQQRVWMSKCVTIRDWLEFEPDELRRNLTHTALPSGSFDQNRLNGLHRSKRHGTLTFGGTVIRNLPSGRYLIQVQAVSLAGAGQWTLPHWFVIEPYGTAQQESHWSAAQIVLAILNSMLISALILFGLGLGTYLIRQRYLRATAWTSFNRDYWNIYDLDAWEMSMTDLRVFSWKHSLGHGSFGTVYRGLVHELKTPARAVYENPTNIPVAIKTINSSATLFDRRDFINEACRMKRFQSYHLVRLLGLAFGHSTHPSSNERGGTFYTECPSQTSKRRNRHEVCKLAADLSGKHVTSLHNVASNSPLVVMELMSKGDLVSYLRNLGDSGQGCVRPEQAYLWATQIADGMAYLAAKKYVHRDLAARNCLVDDRLVVKIGDFGLCRNLHQREYYHKKGRGRLPIRWMAPESLRTSHCTTQSDVWSYGVVLWEIATMACLPYRGMSHEQVIQFVLNGNTPLSNGLPNHCSDLLLALMLHCWAYDPADRPTFLGLCALLAPRFGDTAFRSASFFYCGESLPDPSSPHPVLAAPAATLECWSADSFCPDPAKTLADALNALLCGHDVLFDSQRAFQSSLSNSSDQMTVEQTDEHKLLDSSVLFCSNLRVMSTGSPTKTYQLPECPTCMVDPRNPVQTTLDQLLKFGQFIDTGDVSDGHRSDADFHSIDEACGLIERVSTQSGPQIRSADGRRSTRCSGEHIKLLPLSAQ</sequence>
<keyword evidence="8" id="KW-0547">Nucleotide-binding</keyword>
<dbReference type="GO" id="GO:0043410">
    <property type="term" value="P:positive regulation of MAPK cascade"/>
    <property type="evidence" value="ECO:0007669"/>
    <property type="project" value="TreeGrafter"/>
</dbReference>
<dbReference type="InterPro" id="IPR013783">
    <property type="entry name" value="Ig-like_fold"/>
</dbReference>
<evidence type="ECO:0000256" key="13">
    <source>
        <dbReference type="ARBA" id="ARBA00023137"/>
    </source>
</evidence>
<keyword evidence="13" id="KW-0829">Tyrosine-protein kinase</keyword>
<evidence type="ECO:0000313" key="18">
    <source>
        <dbReference type="EMBL" id="KAF8563100.1"/>
    </source>
</evidence>
<dbReference type="InterPro" id="IPR020635">
    <property type="entry name" value="Tyr_kinase_cat_dom"/>
</dbReference>
<gene>
    <name evidence="18" type="ORF">P879_07140</name>
</gene>
<name>A0A8T0D5I9_9TREM</name>
<evidence type="ECO:0000256" key="1">
    <source>
        <dbReference type="ARBA" id="ARBA00004479"/>
    </source>
</evidence>
<evidence type="ECO:0000256" key="9">
    <source>
        <dbReference type="ARBA" id="ARBA00022777"/>
    </source>
</evidence>
<comment type="subcellular location">
    <subcellularLocation>
        <location evidence="1">Membrane</location>
        <topology evidence="1">Single-pass type I membrane protein</topology>
    </subcellularLocation>
</comment>
<dbReference type="OrthoDB" id="5809444at2759"/>
<evidence type="ECO:0000256" key="2">
    <source>
        <dbReference type="ARBA" id="ARBA00011902"/>
    </source>
</evidence>
<feature type="domain" description="Protein kinase" evidence="17">
    <location>
        <begin position="406"/>
        <end position="732"/>
    </location>
</feature>
<dbReference type="InterPro" id="IPR001245">
    <property type="entry name" value="Ser-Thr/Tyr_kinase_cat_dom"/>
</dbReference>
<keyword evidence="4" id="KW-0808">Transferase</keyword>
<dbReference type="SMART" id="SM00219">
    <property type="entry name" value="TyrKc"/>
    <property type="match status" value="1"/>
</dbReference>
<dbReference type="InterPro" id="IPR008266">
    <property type="entry name" value="Tyr_kinase_AS"/>
</dbReference>
<dbReference type="InterPro" id="IPR003961">
    <property type="entry name" value="FN3_dom"/>
</dbReference>
<keyword evidence="19" id="KW-1185">Reference proteome</keyword>
<evidence type="ECO:0000256" key="14">
    <source>
        <dbReference type="ARBA" id="ARBA00023170"/>
    </source>
</evidence>
<dbReference type="SUPFAM" id="SSF49265">
    <property type="entry name" value="Fibronectin type III"/>
    <property type="match status" value="1"/>
</dbReference>
<dbReference type="Proteomes" id="UP000699462">
    <property type="component" value="Unassembled WGS sequence"/>
</dbReference>
<keyword evidence="7" id="KW-0677">Repeat</keyword>
<evidence type="ECO:0000256" key="3">
    <source>
        <dbReference type="ARBA" id="ARBA00022553"/>
    </source>
</evidence>
<dbReference type="EMBL" id="JTDF01014458">
    <property type="protein sequence ID" value="KAF8563100.1"/>
    <property type="molecule type" value="Genomic_DNA"/>
</dbReference>
<dbReference type="InterPro" id="IPR000719">
    <property type="entry name" value="Prot_kinase_dom"/>
</dbReference>
<keyword evidence="12 16" id="KW-0472">Membrane</keyword>
<dbReference type="PANTHER" id="PTHR24416">
    <property type="entry name" value="TYROSINE-PROTEIN KINASE RECEPTOR"/>
    <property type="match status" value="1"/>
</dbReference>
<dbReference type="PROSITE" id="PS50011">
    <property type="entry name" value="PROTEIN_KINASE_DOM"/>
    <property type="match status" value="1"/>
</dbReference>